<evidence type="ECO:0000313" key="2">
    <source>
        <dbReference type="EMBL" id="KAK6496842.1"/>
    </source>
</evidence>
<dbReference type="GO" id="GO:0016491">
    <property type="term" value="F:oxidoreductase activity"/>
    <property type="evidence" value="ECO:0007669"/>
    <property type="project" value="TreeGrafter"/>
</dbReference>
<dbReference type="SUPFAM" id="SSF51735">
    <property type="entry name" value="NAD(P)-binding Rossmann-fold domains"/>
    <property type="match status" value="1"/>
</dbReference>
<name>A0AAV9VUD4_9PEZI</name>
<dbReference type="EMBL" id="JAVHJL010000010">
    <property type="protein sequence ID" value="KAK6496842.1"/>
    <property type="molecule type" value="Genomic_DNA"/>
</dbReference>
<evidence type="ECO:0000313" key="3">
    <source>
        <dbReference type="Proteomes" id="UP001370758"/>
    </source>
</evidence>
<dbReference type="GO" id="GO:0000166">
    <property type="term" value="F:nucleotide binding"/>
    <property type="evidence" value="ECO:0007669"/>
    <property type="project" value="InterPro"/>
</dbReference>
<dbReference type="InterPro" id="IPR000683">
    <property type="entry name" value="Gfo/Idh/MocA-like_OxRdtase_N"/>
</dbReference>
<dbReference type="PANTHER" id="PTHR42840">
    <property type="entry name" value="NAD(P)-BINDING ROSSMANN-FOLD SUPERFAMILY PROTEIN-RELATED"/>
    <property type="match status" value="1"/>
</dbReference>
<dbReference type="GO" id="GO:0006740">
    <property type="term" value="P:NADPH regeneration"/>
    <property type="evidence" value="ECO:0007669"/>
    <property type="project" value="TreeGrafter"/>
</dbReference>
<gene>
    <name evidence="2" type="ORF">TWF481_001826</name>
</gene>
<sequence>MAPIRIGLIGCGEVAQVVHIPTLTFLSSKFTITYLCDINPSSLSFCASRCPSSPLPKTTTLVEELCSSEDVDAVLICSSDAMHVYHGVCALRNGKHVFIEKPLALCTADIRALKEAEEKGGKGRVFVGYMRRYASAFEDAKRELEAAGGVKGVKYARVRDIIPPNKIFVDQSATFPQKFNESIPEAAKKDLSEKEERMVREALEVDMGLPVTQERNWMLRVLGGLGSHDLSAMRELLGMPTGVLGAHITPRMWTVLFSYPTFSVTYESGFNNIPLFDASIEIFTDDKVITLKYDTPYVKGLPTTMVVREKTGDEGTGYQERVVRSSFEDPYTRQMGEWWECIVNGKEGKTTIDDAALELEIFKMILQADK</sequence>
<dbReference type="GO" id="GO:0005737">
    <property type="term" value="C:cytoplasm"/>
    <property type="evidence" value="ECO:0007669"/>
    <property type="project" value="TreeGrafter"/>
</dbReference>
<dbReference type="Proteomes" id="UP001370758">
    <property type="component" value="Unassembled WGS sequence"/>
</dbReference>
<comment type="caution">
    <text evidence="2">The sequence shown here is derived from an EMBL/GenBank/DDBJ whole genome shotgun (WGS) entry which is preliminary data.</text>
</comment>
<dbReference type="InterPro" id="IPR036291">
    <property type="entry name" value="NAD(P)-bd_dom_sf"/>
</dbReference>
<dbReference type="PANTHER" id="PTHR42840:SF7">
    <property type="entry name" value="BINDING ROSSMANN FOLD OXIDOREDUCTASE, PUTATIVE (AFU_ORTHOLOGUE AFUA_4G10190)-RELATED"/>
    <property type="match status" value="1"/>
</dbReference>
<feature type="domain" description="Gfo/Idh/MocA-like oxidoreductase N-terminal" evidence="1">
    <location>
        <begin position="4"/>
        <end position="129"/>
    </location>
</feature>
<dbReference type="AlphaFoldDB" id="A0AAV9VUD4"/>
<proteinExistence type="predicted"/>
<protein>
    <recommendedName>
        <fullName evidence="1">Gfo/Idh/MocA-like oxidoreductase N-terminal domain-containing protein</fullName>
    </recommendedName>
</protein>
<reference evidence="2 3" key="1">
    <citation type="submission" date="2023-08" db="EMBL/GenBank/DDBJ databases">
        <authorList>
            <person name="Palmer J.M."/>
        </authorList>
    </citation>
    <scope>NUCLEOTIDE SEQUENCE [LARGE SCALE GENOMIC DNA]</scope>
    <source>
        <strain evidence="2 3">TWF481</strain>
    </source>
</reference>
<evidence type="ECO:0000259" key="1">
    <source>
        <dbReference type="Pfam" id="PF01408"/>
    </source>
</evidence>
<keyword evidence="3" id="KW-1185">Reference proteome</keyword>
<accession>A0AAV9VUD4</accession>
<dbReference type="Pfam" id="PF01408">
    <property type="entry name" value="GFO_IDH_MocA"/>
    <property type="match status" value="1"/>
</dbReference>
<dbReference type="Gene3D" id="3.30.360.10">
    <property type="entry name" value="Dihydrodipicolinate Reductase, domain 2"/>
    <property type="match status" value="1"/>
</dbReference>
<dbReference type="Gene3D" id="3.40.50.720">
    <property type="entry name" value="NAD(P)-binding Rossmann-like Domain"/>
    <property type="match status" value="1"/>
</dbReference>
<organism evidence="2 3">
    <name type="scientific">Arthrobotrys musiformis</name>
    <dbReference type="NCBI Taxonomy" id="47236"/>
    <lineage>
        <taxon>Eukaryota</taxon>
        <taxon>Fungi</taxon>
        <taxon>Dikarya</taxon>
        <taxon>Ascomycota</taxon>
        <taxon>Pezizomycotina</taxon>
        <taxon>Orbiliomycetes</taxon>
        <taxon>Orbiliales</taxon>
        <taxon>Orbiliaceae</taxon>
        <taxon>Arthrobotrys</taxon>
    </lineage>
</organism>